<dbReference type="PANTHER" id="PTHR28620:SF1">
    <property type="entry name" value="CENP-V_GFA DOMAIN-CONTAINING PROTEIN"/>
    <property type="match status" value="1"/>
</dbReference>
<gene>
    <name evidence="5" type="ORF">EWM63_03405</name>
</gene>
<comment type="similarity">
    <text evidence="1">Belongs to the Gfa family.</text>
</comment>
<dbReference type="InterPro" id="IPR011057">
    <property type="entry name" value="Mss4-like_sf"/>
</dbReference>
<protein>
    <submittedName>
        <fullName evidence="5">GFA family protein</fullName>
    </submittedName>
</protein>
<name>A0A4P6KSP7_9BURK</name>
<dbReference type="GO" id="GO:0016846">
    <property type="term" value="F:carbon-sulfur lyase activity"/>
    <property type="evidence" value="ECO:0007669"/>
    <property type="project" value="InterPro"/>
</dbReference>
<evidence type="ECO:0000259" key="4">
    <source>
        <dbReference type="PROSITE" id="PS51891"/>
    </source>
</evidence>
<dbReference type="Proteomes" id="UP000290637">
    <property type="component" value="Chromosome"/>
</dbReference>
<evidence type="ECO:0000313" key="5">
    <source>
        <dbReference type="EMBL" id="QBE62149.1"/>
    </source>
</evidence>
<dbReference type="PANTHER" id="PTHR28620">
    <property type="entry name" value="CENTROMERE PROTEIN V"/>
    <property type="match status" value="1"/>
</dbReference>
<keyword evidence="3" id="KW-0862">Zinc</keyword>
<feature type="domain" description="CENP-V/GFA" evidence="4">
    <location>
        <begin position="12"/>
        <end position="131"/>
    </location>
</feature>
<dbReference type="GO" id="GO:0046872">
    <property type="term" value="F:metal ion binding"/>
    <property type="evidence" value="ECO:0007669"/>
    <property type="project" value="UniProtKB-KW"/>
</dbReference>
<keyword evidence="2" id="KW-0479">Metal-binding</keyword>
<dbReference type="Pfam" id="PF04828">
    <property type="entry name" value="GFA"/>
    <property type="match status" value="1"/>
</dbReference>
<dbReference type="EMBL" id="CP035913">
    <property type="protein sequence ID" value="QBE62149.1"/>
    <property type="molecule type" value="Genomic_DNA"/>
</dbReference>
<dbReference type="Gene3D" id="2.170.150.70">
    <property type="match status" value="1"/>
</dbReference>
<dbReference type="InterPro" id="IPR052355">
    <property type="entry name" value="CENP-V-like"/>
</dbReference>
<reference evidence="5 6" key="1">
    <citation type="submission" date="2019-02" db="EMBL/GenBank/DDBJ databases">
        <title>Draft Genome Sequences of Six Type Strains of the Genus Massilia.</title>
        <authorList>
            <person name="Miess H."/>
            <person name="Frediansyhah A."/>
            <person name="Gross H."/>
        </authorList>
    </citation>
    <scope>NUCLEOTIDE SEQUENCE [LARGE SCALE GENOMIC DNA]</scope>
    <source>
        <strain evidence="5 6">DSM 17473</strain>
    </source>
</reference>
<proteinExistence type="inferred from homology"/>
<evidence type="ECO:0000313" key="6">
    <source>
        <dbReference type="Proteomes" id="UP000290637"/>
    </source>
</evidence>
<dbReference type="AlphaFoldDB" id="A0A4P6KSP7"/>
<keyword evidence="6" id="KW-1185">Reference proteome</keyword>
<sequence>MHFGRSTAVKTYHGSCHCTAVRFEADIDLGQGTLRCNCSICTKVRFWPAIVQPAAFRLLAGDDALTTYRFNTKRDRHLFCRHCGVRPFVIGRSPRWGDFYAVNVTCLDDATPEELASAPITYLDGRNDNWETPPLDIHHL</sequence>
<accession>A0A4P6KSP7</accession>
<dbReference type="OrthoDB" id="327703at2"/>
<dbReference type="InterPro" id="IPR006913">
    <property type="entry name" value="CENP-V/GFA"/>
</dbReference>
<evidence type="ECO:0000256" key="2">
    <source>
        <dbReference type="ARBA" id="ARBA00022723"/>
    </source>
</evidence>
<evidence type="ECO:0000256" key="3">
    <source>
        <dbReference type="ARBA" id="ARBA00022833"/>
    </source>
</evidence>
<evidence type="ECO:0000256" key="1">
    <source>
        <dbReference type="ARBA" id="ARBA00005495"/>
    </source>
</evidence>
<organism evidence="5 6">
    <name type="scientific">Pseudoduganella lutea</name>
    <dbReference type="NCBI Taxonomy" id="321985"/>
    <lineage>
        <taxon>Bacteria</taxon>
        <taxon>Pseudomonadati</taxon>
        <taxon>Pseudomonadota</taxon>
        <taxon>Betaproteobacteria</taxon>
        <taxon>Burkholderiales</taxon>
        <taxon>Oxalobacteraceae</taxon>
        <taxon>Telluria group</taxon>
        <taxon>Pseudoduganella</taxon>
    </lineage>
</organism>
<dbReference type="PROSITE" id="PS51891">
    <property type="entry name" value="CENP_V_GFA"/>
    <property type="match status" value="1"/>
</dbReference>
<dbReference type="KEGG" id="plue:EWM63_03405"/>
<dbReference type="SUPFAM" id="SSF51316">
    <property type="entry name" value="Mss4-like"/>
    <property type="match status" value="1"/>
</dbReference>